<feature type="transmembrane region" description="Helical" evidence="1">
    <location>
        <begin position="58"/>
        <end position="79"/>
    </location>
</feature>
<protein>
    <submittedName>
        <fullName evidence="2">DUF6529 family protein</fullName>
    </submittedName>
</protein>
<keyword evidence="1" id="KW-0472">Membrane</keyword>
<organism evidence="2 3">
    <name type="scientific">Nonomuraea purpurea</name>
    <dbReference type="NCBI Taxonomy" id="1849276"/>
    <lineage>
        <taxon>Bacteria</taxon>
        <taxon>Bacillati</taxon>
        <taxon>Actinomycetota</taxon>
        <taxon>Actinomycetes</taxon>
        <taxon>Streptosporangiales</taxon>
        <taxon>Streptosporangiaceae</taxon>
        <taxon>Nonomuraea</taxon>
    </lineage>
</organism>
<evidence type="ECO:0000256" key="1">
    <source>
        <dbReference type="SAM" id="Phobius"/>
    </source>
</evidence>
<proteinExistence type="predicted"/>
<feature type="transmembrane region" description="Helical" evidence="1">
    <location>
        <begin position="160"/>
        <end position="181"/>
    </location>
</feature>
<dbReference type="Pfam" id="PF20139">
    <property type="entry name" value="DUF6529"/>
    <property type="match status" value="1"/>
</dbReference>
<keyword evidence="1" id="KW-0812">Transmembrane</keyword>
<sequence>MEAARRMSPRRASPRLATAAGLALAVAVALYAFGRIHTPDIASSLFGQRGNDANLLKAQVGTALLVLACYQLILALWIYQRLPKVGAAPRPVHLAHRIGGAVLFVLSLPIAYHCIIAYGVQLDSARVALHSLAGCFFYGAFAAKVLLVQSRHLPGWALPLAGGTLVTLIVILWSTAALWQLTELA</sequence>
<feature type="transmembrane region" description="Helical" evidence="1">
    <location>
        <begin position="100"/>
        <end position="121"/>
    </location>
</feature>
<reference evidence="3" key="1">
    <citation type="journal article" date="2019" name="Int. J. Syst. Evol. Microbiol.">
        <title>The Global Catalogue of Microorganisms (GCM) 10K type strain sequencing project: providing services to taxonomists for standard genome sequencing and annotation.</title>
        <authorList>
            <consortium name="The Broad Institute Genomics Platform"/>
            <consortium name="The Broad Institute Genome Sequencing Center for Infectious Disease"/>
            <person name="Wu L."/>
            <person name="Ma J."/>
        </authorList>
    </citation>
    <scope>NUCLEOTIDE SEQUENCE [LARGE SCALE GENOMIC DNA]</scope>
    <source>
        <strain evidence="3">TBRC 1276</strain>
    </source>
</reference>
<keyword evidence="1" id="KW-1133">Transmembrane helix</keyword>
<keyword evidence="3" id="KW-1185">Reference proteome</keyword>
<evidence type="ECO:0000313" key="2">
    <source>
        <dbReference type="EMBL" id="MFC4012827.1"/>
    </source>
</evidence>
<dbReference type="InterPro" id="IPR045382">
    <property type="entry name" value="DUF6529"/>
</dbReference>
<feature type="transmembrane region" description="Helical" evidence="1">
    <location>
        <begin position="127"/>
        <end position="148"/>
    </location>
</feature>
<dbReference type="EMBL" id="JBHSBI010000023">
    <property type="protein sequence ID" value="MFC4012827.1"/>
    <property type="molecule type" value="Genomic_DNA"/>
</dbReference>
<dbReference type="Proteomes" id="UP001595851">
    <property type="component" value="Unassembled WGS sequence"/>
</dbReference>
<gene>
    <name evidence="2" type="ORF">ACFOY2_36740</name>
</gene>
<name>A0ABV8GFV2_9ACTN</name>
<evidence type="ECO:0000313" key="3">
    <source>
        <dbReference type="Proteomes" id="UP001595851"/>
    </source>
</evidence>
<dbReference type="RefSeq" id="WP_379532721.1">
    <property type="nucleotide sequence ID" value="NZ_JBHSBI010000023.1"/>
</dbReference>
<comment type="caution">
    <text evidence="2">The sequence shown here is derived from an EMBL/GenBank/DDBJ whole genome shotgun (WGS) entry which is preliminary data.</text>
</comment>
<accession>A0ABV8GFV2</accession>